<evidence type="ECO:0000313" key="2">
    <source>
        <dbReference type="EMBL" id="OXR45169.1"/>
    </source>
</evidence>
<evidence type="ECO:0000313" key="3">
    <source>
        <dbReference type="Proteomes" id="UP000215506"/>
    </source>
</evidence>
<evidence type="ECO:0000259" key="1">
    <source>
        <dbReference type="Pfam" id="PF17920"/>
    </source>
</evidence>
<dbReference type="Proteomes" id="UP000215506">
    <property type="component" value="Unassembled WGS sequence"/>
</dbReference>
<protein>
    <recommendedName>
        <fullName evidence="1">Tetracyclin repressor-like C-terminal domain-containing protein</fullName>
    </recommendedName>
</protein>
<dbReference type="Gene3D" id="1.10.357.10">
    <property type="entry name" value="Tetracycline Repressor, domain 2"/>
    <property type="match status" value="1"/>
</dbReference>
<dbReference type="Pfam" id="PF17920">
    <property type="entry name" value="TetR_C_16"/>
    <property type="match status" value="1"/>
</dbReference>
<reference evidence="2 3" key="1">
    <citation type="submission" date="2017-07" db="EMBL/GenBank/DDBJ databases">
        <title>First draft Genome Sequence of Nocardia cerradoensis isolated from human infection.</title>
        <authorList>
            <person name="Carrasco G."/>
        </authorList>
    </citation>
    <scope>NUCLEOTIDE SEQUENCE [LARGE SCALE GENOMIC DNA]</scope>
    <source>
        <strain evidence="2 3">CNM20130759</strain>
    </source>
</reference>
<gene>
    <name evidence="2" type="ORF">B7C42_03127</name>
</gene>
<dbReference type="InterPro" id="IPR036271">
    <property type="entry name" value="Tet_transcr_reg_TetR-rel_C_sf"/>
</dbReference>
<dbReference type="AlphaFoldDB" id="A0A231H8I8"/>
<proteinExistence type="predicted"/>
<comment type="caution">
    <text evidence="2">The sequence shown here is derived from an EMBL/GenBank/DDBJ whole genome shotgun (WGS) entry which is preliminary data.</text>
</comment>
<feature type="domain" description="Tetracyclin repressor-like C-terminal" evidence="1">
    <location>
        <begin position="1"/>
        <end position="51"/>
    </location>
</feature>
<dbReference type="SUPFAM" id="SSF48498">
    <property type="entry name" value="Tetracyclin repressor-like, C-terminal domain"/>
    <property type="match status" value="1"/>
</dbReference>
<dbReference type="EMBL" id="NGAF01000005">
    <property type="protein sequence ID" value="OXR45169.1"/>
    <property type="molecule type" value="Genomic_DNA"/>
</dbReference>
<accession>A0A231H8I8</accession>
<sequence>MQAMVRSAFTNANAAETLHEFLSARVLGKLTDGLESDRPDLRTTLASAQLLARQLYFVVLRSG</sequence>
<keyword evidence="3" id="KW-1185">Reference proteome</keyword>
<organism evidence="2 3">
    <name type="scientific">Nocardia cerradoensis</name>
    <dbReference type="NCBI Taxonomy" id="85688"/>
    <lineage>
        <taxon>Bacteria</taxon>
        <taxon>Bacillati</taxon>
        <taxon>Actinomycetota</taxon>
        <taxon>Actinomycetes</taxon>
        <taxon>Mycobacteriales</taxon>
        <taxon>Nocardiaceae</taxon>
        <taxon>Nocardia</taxon>
    </lineage>
</organism>
<name>A0A231H8I8_9NOCA</name>
<dbReference type="InterPro" id="IPR041678">
    <property type="entry name" value="TetR_C_16"/>
</dbReference>